<dbReference type="OrthoDB" id="9800876at2"/>
<evidence type="ECO:0000313" key="1">
    <source>
        <dbReference type="EMBL" id="ASM70907.1"/>
    </source>
</evidence>
<proteinExistence type="predicted"/>
<gene>
    <name evidence="1" type="ORF">SULPSESMR1_00066</name>
</gene>
<reference evidence="1 2" key="1">
    <citation type="submission" date="2017-07" db="EMBL/GenBank/DDBJ databases">
        <title>Genome Sequence of Sulfitobacter pseudonitzschiae Strain SMR1 Isolated from a culture of the Diatom Skeletonema marinoi.</title>
        <authorList>
            <person name="Topel M."/>
            <person name="Pinder M.I.M."/>
            <person name="Johansson O.N."/>
            <person name="Kourtchenko O."/>
            <person name="Godhe A."/>
            <person name="Clarke A.K."/>
        </authorList>
    </citation>
    <scope>NUCLEOTIDE SEQUENCE [LARGE SCALE GENOMIC DNA]</scope>
    <source>
        <strain evidence="1 2">SMR1</strain>
    </source>
</reference>
<keyword evidence="2" id="KW-1185">Reference proteome</keyword>
<sequence length="113" mass="12692">MTDAYAPEQVIESVTSLTAERLSHFERLRIVTPVSTSEGPRYRTLDVRRITLLCELTDDFEVNEDALVIIMSLLDQLHGAHSRLEQVMQAIGAEPSEIKLRLSQRLAEGGIDD</sequence>
<organism evidence="1 2">
    <name type="scientific">Pseudosulfitobacter pseudonitzschiae</name>
    <dbReference type="NCBI Taxonomy" id="1402135"/>
    <lineage>
        <taxon>Bacteria</taxon>
        <taxon>Pseudomonadati</taxon>
        <taxon>Pseudomonadota</taxon>
        <taxon>Alphaproteobacteria</taxon>
        <taxon>Rhodobacterales</taxon>
        <taxon>Roseobacteraceae</taxon>
        <taxon>Pseudosulfitobacter</taxon>
    </lineage>
</organism>
<dbReference type="RefSeq" id="WP_089419038.1">
    <property type="nucleotide sequence ID" value="NZ_CP022415.1"/>
</dbReference>
<evidence type="ECO:0008006" key="3">
    <source>
        <dbReference type="Google" id="ProtNLM"/>
    </source>
</evidence>
<dbReference type="Proteomes" id="UP000199754">
    <property type="component" value="Chromosome"/>
</dbReference>
<evidence type="ECO:0000313" key="2">
    <source>
        <dbReference type="Proteomes" id="UP000199754"/>
    </source>
</evidence>
<dbReference type="KEGG" id="spse:SULPSESMR1_00066"/>
<dbReference type="Gene3D" id="1.10.1660.10">
    <property type="match status" value="1"/>
</dbReference>
<dbReference type="EMBL" id="CP022415">
    <property type="protein sequence ID" value="ASM70907.1"/>
    <property type="molecule type" value="Genomic_DNA"/>
</dbReference>
<dbReference type="STRING" id="1402135.SAMN05444149_102117"/>
<protein>
    <recommendedName>
        <fullName evidence="3">Chaperone modulatory protein CbpM</fullName>
    </recommendedName>
</protein>
<name>A0A221JWC0_9RHOB</name>
<accession>A0A221JWC0</accession>
<dbReference type="AlphaFoldDB" id="A0A221JWC0"/>